<dbReference type="PANTHER" id="PTHR47094:SF1">
    <property type="entry name" value="RING-TYPE E3 UBIQUITIN TRANSFERASE"/>
    <property type="match status" value="1"/>
</dbReference>
<keyword evidence="3" id="KW-0862">Zinc</keyword>
<dbReference type="GO" id="GO:0140082">
    <property type="term" value="F:SUMO-ubiquitin ligase activity"/>
    <property type="evidence" value="ECO:0007669"/>
    <property type="project" value="TreeGrafter"/>
</dbReference>
<dbReference type="GO" id="GO:0006511">
    <property type="term" value="P:ubiquitin-dependent protein catabolic process"/>
    <property type="evidence" value="ECO:0007669"/>
    <property type="project" value="TreeGrafter"/>
</dbReference>
<evidence type="ECO:0000256" key="5">
    <source>
        <dbReference type="SAM" id="MobiDB-lite"/>
    </source>
</evidence>
<gene>
    <name evidence="7" type="ORF">LITE_LOCUS20847</name>
</gene>
<keyword evidence="2 4" id="KW-0863">Zinc-finger</keyword>
<dbReference type="PROSITE" id="PS00518">
    <property type="entry name" value="ZF_RING_1"/>
    <property type="match status" value="1"/>
</dbReference>
<reference evidence="7" key="1">
    <citation type="submission" date="2022-08" db="EMBL/GenBank/DDBJ databases">
        <authorList>
            <person name="Gutierrez-Valencia J."/>
        </authorList>
    </citation>
    <scope>NUCLEOTIDE SEQUENCE</scope>
</reference>
<evidence type="ECO:0000313" key="7">
    <source>
        <dbReference type="EMBL" id="CAI0426564.1"/>
    </source>
</evidence>
<dbReference type="GO" id="GO:0033768">
    <property type="term" value="C:SUMO-targeted ubiquitin ligase complex"/>
    <property type="evidence" value="ECO:0007669"/>
    <property type="project" value="TreeGrafter"/>
</dbReference>
<dbReference type="GO" id="GO:0032183">
    <property type="term" value="F:SUMO binding"/>
    <property type="evidence" value="ECO:0007669"/>
    <property type="project" value="TreeGrafter"/>
</dbReference>
<accession>A0AAV0KVQ9</accession>
<feature type="region of interest" description="Disordered" evidence="5">
    <location>
        <begin position="1"/>
        <end position="53"/>
    </location>
</feature>
<proteinExistence type="predicted"/>
<dbReference type="EMBL" id="CAMGYJ010000005">
    <property type="protein sequence ID" value="CAI0426564.1"/>
    <property type="molecule type" value="Genomic_DNA"/>
</dbReference>
<feature type="compositionally biased region" description="Polar residues" evidence="5">
    <location>
        <begin position="34"/>
        <end position="53"/>
    </location>
</feature>
<protein>
    <recommendedName>
        <fullName evidence="6">RING-type domain-containing protein</fullName>
    </recommendedName>
</protein>
<dbReference type="SUPFAM" id="SSF57850">
    <property type="entry name" value="RING/U-box"/>
    <property type="match status" value="1"/>
</dbReference>
<dbReference type="GO" id="GO:0008270">
    <property type="term" value="F:zinc ion binding"/>
    <property type="evidence" value="ECO:0007669"/>
    <property type="project" value="UniProtKB-KW"/>
</dbReference>
<dbReference type="PROSITE" id="PS50089">
    <property type="entry name" value="ZF_RING_2"/>
    <property type="match status" value="1"/>
</dbReference>
<keyword evidence="8" id="KW-1185">Reference proteome</keyword>
<sequence length="205" mass="22141">MSTLAQGAKGISSRNRSKKPVPDLNVVPSENRDQVGTSAQDATNQVQVGQQVPSVAPTIDVEALDDDVVESSPTAFAEARNNARRTRSRTVFDVESGQTTAVTPCRGEKRRRVPVINCDLINLESNSGSMKNKVEPPAAPPPPPEPIFNCPICMSPFVEETSTKCGHIFCKKCIKAAIARQPKCPTCRKKVTAKDLIRVFLPSTG</sequence>
<dbReference type="InterPro" id="IPR001841">
    <property type="entry name" value="Znf_RING"/>
</dbReference>
<dbReference type="InterPro" id="IPR013083">
    <property type="entry name" value="Znf_RING/FYVE/PHD"/>
</dbReference>
<dbReference type="SMART" id="SM00184">
    <property type="entry name" value="RING"/>
    <property type="match status" value="1"/>
</dbReference>
<evidence type="ECO:0000256" key="4">
    <source>
        <dbReference type="PROSITE-ProRule" id="PRU00175"/>
    </source>
</evidence>
<dbReference type="PANTHER" id="PTHR47094">
    <property type="entry name" value="ELFLESS, ISOFORM B"/>
    <property type="match status" value="1"/>
</dbReference>
<name>A0AAV0KVQ9_9ROSI</name>
<dbReference type="Gene3D" id="3.30.40.10">
    <property type="entry name" value="Zinc/RING finger domain, C3HC4 (zinc finger)"/>
    <property type="match status" value="1"/>
</dbReference>
<evidence type="ECO:0000256" key="2">
    <source>
        <dbReference type="ARBA" id="ARBA00022771"/>
    </source>
</evidence>
<dbReference type="Proteomes" id="UP001154282">
    <property type="component" value="Unassembled WGS sequence"/>
</dbReference>
<comment type="caution">
    <text evidence="7">The sequence shown here is derived from an EMBL/GenBank/DDBJ whole genome shotgun (WGS) entry which is preliminary data.</text>
</comment>
<organism evidence="7 8">
    <name type="scientific">Linum tenue</name>
    <dbReference type="NCBI Taxonomy" id="586396"/>
    <lineage>
        <taxon>Eukaryota</taxon>
        <taxon>Viridiplantae</taxon>
        <taxon>Streptophyta</taxon>
        <taxon>Embryophyta</taxon>
        <taxon>Tracheophyta</taxon>
        <taxon>Spermatophyta</taxon>
        <taxon>Magnoliopsida</taxon>
        <taxon>eudicotyledons</taxon>
        <taxon>Gunneridae</taxon>
        <taxon>Pentapetalae</taxon>
        <taxon>rosids</taxon>
        <taxon>fabids</taxon>
        <taxon>Malpighiales</taxon>
        <taxon>Linaceae</taxon>
        <taxon>Linum</taxon>
    </lineage>
</organism>
<dbReference type="InterPro" id="IPR017907">
    <property type="entry name" value="Znf_RING_CS"/>
</dbReference>
<evidence type="ECO:0000313" key="8">
    <source>
        <dbReference type="Proteomes" id="UP001154282"/>
    </source>
</evidence>
<evidence type="ECO:0000259" key="6">
    <source>
        <dbReference type="PROSITE" id="PS50089"/>
    </source>
</evidence>
<feature type="domain" description="RING-type" evidence="6">
    <location>
        <begin position="150"/>
        <end position="188"/>
    </location>
</feature>
<evidence type="ECO:0000256" key="3">
    <source>
        <dbReference type="ARBA" id="ARBA00022833"/>
    </source>
</evidence>
<dbReference type="GO" id="GO:0061630">
    <property type="term" value="F:ubiquitin protein ligase activity"/>
    <property type="evidence" value="ECO:0007669"/>
    <property type="project" value="InterPro"/>
</dbReference>
<keyword evidence="1" id="KW-0479">Metal-binding</keyword>
<dbReference type="AlphaFoldDB" id="A0AAV0KVQ9"/>
<evidence type="ECO:0000256" key="1">
    <source>
        <dbReference type="ARBA" id="ARBA00022723"/>
    </source>
</evidence>
<dbReference type="InterPro" id="IPR049627">
    <property type="entry name" value="SLX8"/>
</dbReference>
<dbReference type="Pfam" id="PF13639">
    <property type="entry name" value="zf-RING_2"/>
    <property type="match status" value="1"/>
</dbReference>